<comment type="caution">
    <text evidence="8">The sequence shown here is derived from an EMBL/GenBank/DDBJ whole genome shotgun (WGS) entry which is preliminary data.</text>
</comment>
<reference evidence="8 9" key="1">
    <citation type="submission" date="2017-08" db="EMBL/GenBank/DDBJ databases">
        <title>Infants hospitalized years apart are colonized by the same room-sourced microbial strains.</title>
        <authorList>
            <person name="Brooks B."/>
            <person name="Olm M.R."/>
            <person name="Firek B.A."/>
            <person name="Baker R."/>
            <person name="Thomas B.C."/>
            <person name="Morowitz M.J."/>
            <person name="Banfield J.F."/>
        </authorList>
    </citation>
    <scope>NUCLEOTIDE SEQUENCE [LARGE SCALE GENOMIC DNA]</scope>
    <source>
        <strain evidence="8">S2_006_000_R2_64</strain>
    </source>
</reference>
<proteinExistence type="inferred from homology"/>
<feature type="domain" description="NAD(P)-binding" evidence="7">
    <location>
        <begin position="3"/>
        <end position="323"/>
    </location>
</feature>
<comment type="similarity">
    <text evidence="3">Belongs to the NAD(P)-dependent epimerase/dehydratase family. GDP-mannose 4,6-dehydratase subfamily.</text>
</comment>
<keyword evidence="5" id="KW-0456">Lyase</keyword>
<dbReference type="Gene3D" id="3.90.25.10">
    <property type="entry name" value="UDP-galactose 4-epimerase, domain 1"/>
    <property type="match status" value="1"/>
</dbReference>
<evidence type="ECO:0000313" key="9">
    <source>
        <dbReference type="Proteomes" id="UP000249739"/>
    </source>
</evidence>
<evidence type="ECO:0000256" key="1">
    <source>
        <dbReference type="ARBA" id="ARBA00000188"/>
    </source>
</evidence>
<sequence length="341" mass="38145">MALITGVTGQDGAYLARLLLSKNYTVHALRQPSALPDTKHIDHLLPQLNLHYGDMTDGASIQRILNNVRPDEIYNLAAQSHVKISFDTPEYTMNVNGAGVVRILDYIRIHSAHTKFFQASTSEMFGDAPAPQNEMTVMNPRSPYAAAKKYAYDMVRIYREAYGVFASNGIMFNHESENRGEEFVTRKVAIGVARIARGESHIIELGNLEARRDWSHAEDIMAGAYTVLQADKADDYILASHTSYSVREFVTEAFFAAGMTVEWQGAGLAETAINKTTGKKLVQINPEFFRPLEVENLKGDYTKARMELGWAPTKNFKAIIREMVEAELGYSTIDNISRLRA</sequence>
<evidence type="ECO:0000256" key="2">
    <source>
        <dbReference type="ARBA" id="ARBA00001937"/>
    </source>
</evidence>
<dbReference type="InterPro" id="IPR006368">
    <property type="entry name" value="GDP_Man_deHydtase"/>
</dbReference>
<comment type="function">
    <text evidence="6">Catalyzes the conversion of GDP-D-mannose to GDP-4-dehydro-6-deoxy-D-mannose.</text>
</comment>
<dbReference type="EMBL" id="QFOT01000016">
    <property type="protein sequence ID" value="PZP56760.1"/>
    <property type="molecule type" value="Genomic_DNA"/>
</dbReference>
<protein>
    <recommendedName>
        <fullName evidence="4">GDP-mannose 4,6-dehydratase</fullName>
        <ecNumber evidence="4">4.2.1.47</ecNumber>
    </recommendedName>
</protein>
<evidence type="ECO:0000256" key="5">
    <source>
        <dbReference type="ARBA" id="ARBA00023239"/>
    </source>
</evidence>
<dbReference type="GO" id="GO:0008446">
    <property type="term" value="F:GDP-mannose 4,6-dehydratase activity"/>
    <property type="evidence" value="ECO:0007669"/>
    <property type="project" value="UniProtKB-EC"/>
</dbReference>
<dbReference type="PANTHER" id="PTHR43715">
    <property type="entry name" value="GDP-MANNOSE 4,6-DEHYDRATASE"/>
    <property type="match status" value="1"/>
</dbReference>
<evidence type="ECO:0000256" key="3">
    <source>
        <dbReference type="ARBA" id="ARBA00009263"/>
    </source>
</evidence>
<evidence type="ECO:0000313" key="8">
    <source>
        <dbReference type="EMBL" id="PZP56760.1"/>
    </source>
</evidence>
<organism evidence="8 9">
    <name type="scientific">Micavibrio aeruginosavorus</name>
    <dbReference type="NCBI Taxonomy" id="349221"/>
    <lineage>
        <taxon>Bacteria</taxon>
        <taxon>Pseudomonadati</taxon>
        <taxon>Bdellovibrionota</taxon>
        <taxon>Bdellovibrionia</taxon>
        <taxon>Bdellovibrionales</taxon>
        <taxon>Pseudobdellovibrionaceae</taxon>
        <taxon>Micavibrio</taxon>
    </lineage>
</organism>
<evidence type="ECO:0000256" key="6">
    <source>
        <dbReference type="ARBA" id="ARBA00059383"/>
    </source>
</evidence>
<dbReference type="Gene3D" id="3.40.50.720">
    <property type="entry name" value="NAD(P)-binding Rossmann-like Domain"/>
    <property type="match status" value="1"/>
</dbReference>
<evidence type="ECO:0000256" key="4">
    <source>
        <dbReference type="ARBA" id="ARBA00011989"/>
    </source>
</evidence>
<dbReference type="CDD" id="cd05260">
    <property type="entry name" value="GDP_MD_SDR_e"/>
    <property type="match status" value="1"/>
</dbReference>
<dbReference type="FunFam" id="3.40.50.720:FF:000924">
    <property type="entry name" value="GDP-mannose 4,6 dehydratase"/>
    <property type="match status" value="1"/>
</dbReference>
<gene>
    <name evidence="8" type="primary">gmd</name>
    <name evidence="8" type="ORF">DI586_02630</name>
</gene>
<name>A0A2W5FSJ6_9BACT</name>
<comment type="cofactor">
    <cofactor evidence="2">
        <name>NADP(+)</name>
        <dbReference type="ChEBI" id="CHEBI:58349"/>
    </cofactor>
</comment>
<dbReference type="SUPFAM" id="SSF51735">
    <property type="entry name" value="NAD(P)-binding Rossmann-fold domains"/>
    <property type="match status" value="1"/>
</dbReference>
<dbReference type="PANTHER" id="PTHR43715:SF1">
    <property type="entry name" value="GDP-MANNOSE 4,6 DEHYDRATASE"/>
    <property type="match status" value="1"/>
</dbReference>
<comment type="catalytic activity">
    <reaction evidence="1">
        <text>GDP-alpha-D-mannose = GDP-4-dehydro-alpha-D-rhamnose + H2O</text>
        <dbReference type="Rhea" id="RHEA:23820"/>
        <dbReference type="ChEBI" id="CHEBI:15377"/>
        <dbReference type="ChEBI" id="CHEBI:57527"/>
        <dbReference type="ChEBI" id="CHEBI:57964"/>
        <dbReference type="EC" id="4.2.1.47"/>
    </reaction>
</comment>
<dbReference type="AlphaFoldDB" id="A0A2W5FSJ6"/>
<accession>A0A2W5FSJ6</accession>
<dbReference type="EC" id="4.2.1.47" evidence="4"/>
<dbReference type="InterPro" id="IPR016040">
    <property type="entry name" value="NAD(P)-bd_dom"/>
</dbReference>
<evidence type="ECO:0000259" key="7">
    <source>
        <dbReference type="Pfam" id="PF16363"/>
    </source>
</evidence>
<dbReference type="GO" id="GO:0042351">
    <property type="term" value="P:'de novo' GDP-L-fucose biosynthetic process"/>
    <property type="evidence" value="ECO:0007669"/>
    <property type="project" value="TreeGrafter"/>
</dbReference>
<dbReference type="Pfam" id="PF16363">
    <property type="entry name" value="GDP_Man_Dehyd"/>
    <property type="match status" value="1"/>
</dbReference>
<dbReference type="NCBIfam" id="TIGR01472">
    <property type="entry name" value="gmd"/>
    <property type="match status" value="1"/>
</dbReference>
<dbReference type="Proteomes" id="UP000249739">
    <property type="component" value="Unassembled WGS sequence"/>
</dbReference>
<dbReference type="InterPro" id="IPR036291">
    <property type="entry name" value="NAD(P)-bd_dom_sf"/>
</dbReference>